<feature type="binding site" evidence="5">
    <location>
        <position position="241"/>
    </location>
    <ligand>
        <name>FAD</name>
        <dbReference type="ChEBI" id="CHEBI:57692"/>
    </ligand>
</feature>
<dbReference type="Pfam" id="PF00875">
    <property type="entry name" value="DNA_photolyase"/>
    <property type="match status" value="1"/>
</dbReference>
<evidence type="ECO:0000256" key="5">
    <source>
        <dbReference type="PIRSR" id="PIRSR602081-1"/>
    </source>
</evidence>
<dbReference type="Proteomes" id="UP000085678">
    <property type="component" value="Unplaced"/>
</dbReference>
<dbReference type="RefSeq" id="XP_013407859.1">
    <property type="nucleotide sequence ID" value="XM_013552405.1"/>
</dbReference>
<feature type="domain" description="Photolyase/cryptochrome alpha/beta" evidence="9">
    <location>
        <begin position="7"/>
        <end position="144"/>
    </location>
</feature>
<dbReference type="GO" id="GO:0003904">
    <property type="term" value="F:deoxyribodipyrimidine photo-lyase activity"/>
    <property type="evidence" value="ECO:0007669"/>
    <property type="project" value="TreeGrafter"/>
</dbReference>
<dbReference type="GeneID" id="106171901"/>
<organism evidence="10 11">
    <name type="scientific">Lingula anatina</name>
    <name type="common">Brachiopod</name>
    <name type="synonym">Lingula unguis</name>
    <dbReference type="NCBI Taxonomy" id="7574"/>
    <lineage>
        <taxon>Eukaryota</taxon>
        <taxon>Metazoa</taxon>
        <taxon>Spiralia</taxon>
        <taxon>Lophotrochozoa</taxon>
        <taxon>Brachiopoda</taxon>
        <taxon>Linguliformea</taxon>
        <taxon>Lingulata</taxon>
        <taxon>Lingulida</taxon>
        <taxon>Linguloidea</taxon>
        <taxon>Lingulidae</taxon>
        <taxon>Lingula</taxon>
    </lineage>
</organism>
<evidence type="ECO:0000256" key="1">
    <source>
        <dbReference type="ARBA" id="ARBA00005862"/>
    </source>
</evidence>
<dbReference type="GO" id="GO:0003684">
    <property type="term" value="F:damaged DNA binding"/>
    <property type="evidence" value="ECO:0007669"/>
    <property type="project" value="TreeGrafter"/>
</dbReference>
<dbReference type="InterPro" id="IPR005101">
    <property type="entry name" value="Cryptochr/Photolyase_FAD-bd"/>
</dbReference>
<dbReference type="InterPro" id="IPR006050">
    <property type="entry name" value="DNA_photolyase_N"/>
</dbReference>
<feature type="site" description="Electron transfer via tryptophanyl radical" evidence="6">
    <location>
        <position position="401"/>
    </location>
</feature>
<proteinExistence type="inferred from homology"/>
<dbReference type="PANTHER" id="PTHR11455">
    <property type="entry name" value="CRYPTOCHROME"/>
    <property type="match status" value="1"/>
</dbReference>
<evidence type="ECO:0000256" key="8">
    <source>
        <dbReference type="SAM" id="MobiDB-lite"/>
    </source>
</evidence>
<comment type="cofactor">
    <cofactor evidence="5 7">
        <name>FAD</name>
        <dbReference type="ChEBI" id="CHEBI:57692"/>
    </cofactor>
    <text evidence="5 7">Binds 1 FAD per subunit.</text>
</comment>
<evidence type="ECO:0000256" key="2">
    <source>
        <dbReference type="ARBA" id="ARBA00022630"/>
    </source>
</evidence>
<protein>
    <recommendedName>
        <fullName evidence="7">Cryptochrome DASH</fullName>
    </recommendedName>
</protein>
<sequence length="514" mass="58934">MSGTAMKTVICLIRNDLRLHDNELLHWAYSHLQASHVLPLYCFDPRHFAGTYHFGFPKTGAHRLQFLLESVDDLRKSLKARGSNLIIRQGKPEDVVPAIIKCLGQGNVIAVGFQEEATQEELDVEAALKKNCGVQIKTFWGSTLYHKEDVPFKIQHVPDVYTQFRKAVEGQSSVRKLLEIPEQLKPPPPDLEEGEMPTMQTFGMQGEVKDERSAFPFCGGETEALSRLKHYLWDSDSVAKYKETRNGMVGADYSTKFSTWLAHGSISPRKIFWEIKRYEKERTANQSTYWVIFELIWRDYFKFVALKYGTRLFFLDGIMGKKIQWKQDPKLFQAWKTGNTGVPYVDANMREMAATGFMSNRGRQNVASFLTKDLHLDWRMGAEWFESCLIDHDVCSNYGNWQYAAGIGNDPREDRKFNMVKQGMDYDPEGEYVRLWVPELSEIKGGNVHTPWALSKALLSKARVNIGETYPHPIVIAKEWAKHVGRQSDSRGRAPSGKGRQRGIDFYFKNPSKP</sequence>
<dbReference type="PROSITE" id="PS51645">
    <property type="entry name" value="PHR_CRY_ALPHA_BETA"/>
    <property type="match status" value="1"/>
</dbReference>
<keyword evidence="2 5" id="KW-0285">Flavoprotein</keyword>
<keyword evidence="3 5" id="KW-0274">FAD</keyword>
<dbReference type="Gene3D" id="1.10.579.10">
    <property type="entry name" value="DNA Cyclobutane Dipyrimidine Photolyase, subunit A, domain 3"/>
    <property type="match status" value="1"/>
</dbReference>
<evidence type="ECO:0000256" key="4">
    <source>
        <dbReference type="ARBA" id="ARBA00022991"/>
    </source>
</evidence>
<dbReference type="PRINTS" id="PR00147">
    <property type="entry name" value="DNAPHOTLYASE"/>
</dbReference>
<keyword evidence="10" id="KW-1185">Reference proteome</keyword>
<feature type="binding site" evidence="5">
    <location>
        <begin position="254"/>
        <end position="258"/>
    </location>
    <ligand>
        <name>FAD</name>
        <dbReference type="ChEBI" id="CHEBI:57692"/>
    </ligand>
</feature>
<evidence type="ECO:0000313" key="11">
    <source>
        <dbReference type="RefSeq" id="XP_013407859.1"/>
    </source>
</evidence>
<dbReference type="Gene3D" id="1.25.40.80">
    <property type="match status" value="1"/>
</dbReference>
<evidence type="ECO:0000256" key="7">
    <source>
        <dbReference type="RuleBase" id="RU367151"/>
    </source>
</evidence>
<dbReference type="Pfam" id="PF03441">
    <property type="entry name" value="FAD_binding_7"/>
    <property type="match status" value="1"/>
</dbReference>
<accession>A0A1S3JD95</accession>
<dbReference type="InterPro" id="IPR036155">
    <property type="entry name" value="Crypto/Photolyase_N_sf"/>
</dbReference>
<gene>
    <name evidence="11" type="primary">LOC106171901</name>
</gene>
<dbReference type="NCBIfam" id="TIGR02765">
    <property type="entry name" value="crypto_DASH"/>
    <property type="match status" value="1"/>
</dbReference>
<dbReference type="SUPFAM" id="SSF52425">
    <property type="entry name" value="Cryptochrome/photolyase, N-terminal domain"/>
    <property type="match status" value="1"/>
</dbReference>
<dbReference type="OMA" id="KFWRCGP"/>
<feature type="region of interest" description="Disordered" evidence="8">
    <location>
        <begin position="485"/>
        <end position="514"/>
    </location>
</feature>
<dbReference type="SUPFAM" id="SSF48173">
    <property type="entry name" value="Cryptochrome/photolyase FAD-binding domain"/>
    <property type="match status" value="1"/>
</dbReference>
<dbReference type="GO" id="GO:0000719">
    <property type="term" value="P:photoreactive repair"/>
    <property type="evidence" value="ECO:0007669"/>
    <property type="project" value="TreeGrafter"/>
</dbReference>
<evidence type="ECO:0000256" key="3">
    <source>
        <dbReference type="ARBA" id="ARBA00022827"/>
    </source>
</evidence>
<dbReference type="InterPro" id="IPR014729">
    <property type="entry name" value="Rossmann-like_a/b/a_fold"/>
</dbReference>
<comment type="cofactor">
    <cofactor evidence="7">
        <name>(6R)-5,10-methylene-5,6,7,8-tetrahydrofolate</name>
        <dbReference type="ChEBI" id="CHEBI:15636"/>
    </cofactor>
    <text evidence="7">Binds 1 5,10-methenyltetrahydrofolate (MTHF) per subunit.</text>
</comment>
<dbReference type="AlphaFoldDB" id="A0A1S3JD95"/>
<dbReference type="GO" id="GO:0071949">
    <property type="term" value="F:FAD binding"/>
    <property type="evidence" value="ECO:0007669"/>
    <property type="project" value="TreeGrafter"/>
</dbReference>
<feature type="binding site" evidence="5">
    <location>
        <begin position="391"/>
        <end position="393"/>
    </location>
    <ligand>
        <name>FAD</name>
        <dbReference type="ChEBI" id="CHEBI:57692"/>
    </ligand>
</feature>
<reference evidence="11" key="1">
    <citation type="submission" date="2025-08" db="UniProtKB">
        <authorList>
            <consortium name="RefSeq"/>
        </authorList>
    </citation>
    <scope>IDENTIFICATION</scope>
    <source>
        <tissue evidence="11">Gonads</tissue>
    </source>
</reference>
<feature type="site" description="Electron transfer via tryptophanyl radical" evidence="6">
    <location>
        <position position="325"/>
    </location>
</feature>
<dbReference type="KEGG" id="lak:106171901"/>
<keyword evidence="4 7" id="KW-0157">Chromophore</keyword>
<evidence type="ECO:0000256" key="6">
    <source>
        <dbReference type="PIRSR" id="PIRSR602081-2"/>
    </source>
</evidence>
<feature type="site" description="Electron transfer via tryptophanyl radical" evidence="6">
    <location>
        <position position="378"/>
    </location>
</feature>
<dbReference type="Gene3D" id="3.40.50.620">
    <property type="entry name" value="HUPs"/>
    <property type="match status" value="1"/>
</dbReference>
<dbReference type="InParanoid" id="A0A1S3JD95"/>
<evidence type="ECO:0000313" key="10">
    <source>
        <dbReference type="Proteomes" id="UP000085678"/>
    </source>
</evidence>
<dbReference type="InterPro" id="IPR014133">
    <property type="entry name" value="Cry_DASH"/>
</dbReference>
<evidence type="ECO:0000259" key="9">
    <source>
        <dbReference type="PROSITE" id="PS51645"/>
    </source>
</evidence>
<dbReference type="PANTHER" id="PTHR11455:SF22">
    <property type="entry name" value="CRYPTOCHROME DASH"/>
    <property type="match status" value="1"/>
</dbReference>
<dbReference type="InterPro" id="IPR002081">
    <property type="entry name" value="Cryptochrome/DNA_photolyase_1"/>
</dbReference>
<dbReference type="OrthoDB" id="435881at2759"/>
<dbReference type="STRING" id="7574.A0A1S3JD95"/>
<dbReference type="InterPro" id="IPR036134">
    <property type="entry name" value="Crypto/Photolyase_FAD-like_sf"/>
</dbReference>
<comment type="similarity">
    <text evidence="1 7">Belongs to the DNA photolyase class-1 family.</text>
</comment>
<name>A0A1S3JD95_LINAN</name>
<comment type="function">
    <text evidence="7">May have a photoreceptor function.</text>
</comment>